<dbReference type="InterPro" id="IPR001387">
    <property type="entry name" value="Cro/C1-type_HTH"/>
</dbReference>
<dbReference type="SUPFAM" id="SSF47413">
    <property type="entry name" value="lambda repressor-like DNA-binding domains"/>
    <property type="match status" value="1"/>
</dbReference>
<evidence type="ECO:0000259" key="4">
    <source>
        <dbReference type="PROSITE" id="PS50943"/>
    </source>
</evidence>
<evidence type="ECO:0000256" key="1">
    <source>
        <dbReference type="ARBA" id="ARBA00023015"/>
    </source>
</evidence>
<keyword evidence="1" id="KW-0805">Transcription regulation</keyword>
<feature type="domain" description="HTH cro/C1-type" evidence="4">
    <location>
        <begin position="44"/>
        <end position="97"/>
    </location>
</feature>
<keyword evidence="2" id="KW-0238">DNA-binding</keyword>
<dbReference type="PANTHER" id="PTHR36511">
    <property type="entry name" value="MERR FAMILY BACTERIAL REGULATORY PROTEIN"/>
    <property type="match status" value="1"/>
</dbReference>
<evidence type="ECO:0000313" key="5">
    <source>
        <dbReference type="EMBL" id="CUV30430.1"/>
    </source>
</evidence>
<dbReference type="Pfam" id="PF01381">
    <property type="entry name" value="HTH_3"/>
    <property type="match status" value="1"/>
</dbReference>
<keyword evidence="3" id="KW-0804">Transcription</keyword>
<proteinExistence type="predicted"/>
<dbReference type="CDD" id="cd00093">
    <property type="entry name" value="HTH_XRE"/>
    <property type="match status" value="1"/>
</dbReference>
<dbReference type="PANTHER" id="PTHR36511:SF3">
    <property type="entry name" value="ANTITOXIN HIGA-2"/>
    <property type="match status" value="1"/>
</dbReference>
<name>A0A0S4V7Y1_RALSL</name>
<reference evidence="5" key="1">
    <citation type="submission" date="2015-10" db="EMBL/GenBank/DDBJ databases">
        <authorList>
            <person name="Gilbert D.G."/>
        </authorList>
    </citation>
    <scope>NUCLEOTIDE SEQUENCE</scope>
    <source>
        <strain evidence="5">Phyl III-seqv23</strain>
    </source>
</reference>
<dbReference type="AlphaFoldDB" id="A0A0S4V7Y1"/>
<dbReference type="Gene3D" id="1.10.260.40">
    <property type="entry name" value="lambda repressor-like DNA-binding domains"/>
    <property type="match status" value="1"/>
</dbReference>
<dbReference type="PROSITE" id="PS50943">
    <property type="entry name" value="HTH_CROC1"/>
    <property type="match status" value="1"/>
</dbReference>
<dbReference type="InterPro" id="IPR052359">
    <property type="entry name" value="HTH-type_reg/antitoxin"/>
</dbReference>
<dbReference type="EMBL" id="LN899824">
    <property type="protein sequence ID" value="CUV30430.1"/>
    <property type="molecule type" value="Genomic_DNA"/>
</dbReference>
<dbReference type="InterPro" id="IPR010982">
    <property type="entry name" value="Lambda_DNA-bd_dom_sf"/>
</dbReference>
<organism evidence="5">
    <name type="scientific">Ralstonia solanacearum</name>
    <name type="common">Pseudomonas solanacearum</name>
    <dbReference type="NCBI Taxonomy" id="305"/>
    <lineage>
        <taxon>Bacteria</taxon>
        <taxon>Pseudomonadati</taxon>
        <taxon>Pseudomonadota</taxon>
        <taxon>Betaproteobacteria</taxon>
        <taxon>Burkholderiales</taxon>
        <taxon>Burkholderiaceae</taxon>
        <taxon>Ralstonia</taxon>
        <taxon>Ralstonia solanacearum species complex</taxon>
    </lineage>
</organism>
<sequence>MKRNLFAELKEGMDALAAEREGKMTLRKVKVRVLQPLDVTAEEIKAVRAAAHASQAVMARRLRVNVRTYQNWEQGTAKPNTQAAMLIKLVEKHPETLQMLEAL</sequence>
<evidence type="ECO:0000256" key="3">
    <source>
        <dbReference type="ARBA" id="ARBA00023163"/>
    </source>
</evidence>
<gene>
    <name evidence="5" type="primary">higA</name>
    <name evidence="5" type="ORF">RUN1985_v1_640005</name>
</gene>
<evidence type="ECO:0000256" key="2">
    <source>
        <dbReference type="ARBA" id="ARBA00023125"/>
    </source>
</evidence>
<protein>
    <submittedName>
        <fullName evidence="5">Antitoxin igA-2</fullName>
    </submittedName>
</protein>
<accession>A0A0S4V7Y1</accession>
<dbReference type="GO" id="GO:0003677">
    <property type="term" value="F:DNA binding"/>
    <property type="evidence" value="ECO:0007669"/>
    <property type="project" value="UniProtKB-KW"/>
</dbReference>